<evidence type="ECO:0000256" key="2">
    <source>
        <dbReference type="ARBA" id="ARBA00004818"/>
    </source>
</evidence>
<reference evidence="6" key="1">
    <citation type="submission" date="2016-10" db="EMBL/GenBank/DDBJ databases">
        <authorList>
            <person name="Varghese N."/>
        </authorList>
    </citation>
    <scope>NUCLEOTIDE SEQUENCE [LARGE SCALE GENOMIC DNA]</scope>
    <source>
        <strain evidence="6">DSM 18820</strain>
    </source>
</reference>
<dbReference type="Gene3D" id="3.40.50.1000">
    <property type="entry name" value="HAD superfamily/HAD-like"/>
    <property type="match status" value="1"/>
</dbReference>
<evidence type="ECO:0000256" key="1">
    <source>
        <dbReference type="ARBA" id="ARBA00000830"/>
    </source>
</evidence>
<dbReference type="SFLD" id="SFLDG01129">
    <property type="entry name" value="C1.5:_HAD__Beta-PGM__Phosphata"/>
    <property type="match status" value="1"/>
</dbReference>
<gene>
    <name evidence="5" type="ORF">SAMN04487941_1026</name>
</gene>
<evidence type="ECO:0000313" key="5">
    <source>
        <dbReference type="EMBL" id="SFU48039.1"/>
    </source>
</evidence>
<protein>
    <recommendedName>
        <fullName evidence="4">phosphoglycolate phosphatase</fullName>
        <ecNumber evidence="4">3.1.3.18</ecNumber>
    </recommendedName>
</protein>
<dbReference type="GO" id="GO:0006281">
    <property type="term" value="P:DNA repair"/>
    <property type="evidence" value="ECO:0007669"/>
    <property type="project" value="TreeGrafter"/>
</dbReference>
<evidence type="ECO:0000313" key="6">
    <source>
        <dbReference type="Proteomes" id="UP000182491"/>
    </source>
</evidence>
<dbReference type="SUPFAM" id="SSF56784">
    <property type="entry name" value="HAD-like"/>
    <property type="match status" value="1"/>
</dbReference>
<dbReference type="RefSeq" id="WP_068836366.1">
    <property type="nucleotide sequence ID" value="NZ_BMXC01000001.1"/>
</dbReference>
<comment type="pathway">
    <text evidence="2">Organic acid metabolism; glycolate biosynthesis; glycolate from 2-phosphoglycolate: step 1/1.</text>
</comment>
<dbReference type="Pfam" id="PF00702">
    <property type="entry name" value="Hydrolase"/>
    <property type="match status" value="1"/>
</dbReference>
<dbReference type="InterPro" id="IPR006439">
    <property type="entry name" value="HAD-SF_hydro_IA"/>
</dbReference>
<evidence type="ECO:0000256" key="4">
    <source>
        <dbReference type="ARBA" id="ARBA00013078"/>
    </source>
</evidence>
<dbReference type="InterPro" id="IPR036412">
    <property type="entry name" value="HAD-like_sf"/>
</dbReference>
<dbReference type="PRINTS" id="PR00413">
    <property type="entry name" value="HADHALOGNASE"/>
</dbReference>
<comment type="similarity">
    <text evidence="3">Belongs to the HAD-like hydrolase superfamily. CbbY/CbbZ/Gph/YieH family.</text>
</comment>
<dbReference type="EMBL" id="FPCA01000001">
    <property type="protein sequence ID" value="SFU48039.1"/>
    <property type="molecule type" value="Genomic_DNA"/>
</dbReference>
<dbReference type="SFLD" id="SFLDS00003">
    <property type="entry name" value="Haloacid_Dehalogenase"/>
    <property type="match status" value="1"/>
</dbReference>
<dbReference type="EC" id="3.1.3.18" evidence="4"/>
<proteinExistence type="inferred from homology"/>
<keyword evidence="6" id="KW-1185">Reference proteome</keyword>
<dbReference type="PANTHER" id="PTHR43434">
    <property type="entry name" value="PHOSPHOGLYCOLATE PHOSPHATASE"/>
    <property type="match status" value="1"/>
</dbReference>
<dbReference type="InterPro" id="IPR050155">
    <property type="entry name" value="HAD-like_hydrolase_sf"/>
</dbReference>
<organism evidence="5 6">
    <name type="scientific">Pontibacter akesuensis</name>
    <dbReference type="NCBI Taxonomy" id="388950"/>
    <lineage>
        <taxon>Bacteria</taxon>
        <taxon>Pseudomonadati</taxon>
        <taxon>Bacteroidota</taxon>
        <taxon>Cytophagia</taxon>
        <taxon>Cytophagales</taxon>
        <taxon>Hymenobacteraceae</taxon>
        <taxon>Pontibacter</taxon>
    </lineage>
</organism>
<dbReference type="InterPro" id="IPR023214">
    <property type="entry name" value="HAD_sf"/>
</dbReference>
<sequence length="230" mass="25925">MRNEETIDWSQLKAVVFDVDGTLYDQKKLRKRMLLALLRHYLPRPWQAGDVLLLSRFRAERERRAGQGVPGLEEAQYSWCARRGGYTAASVRRVVEHWMHRFPLRYLASCIYPGTADFFHALRSAGIQVAVYSDYPATDKLNALGLQADVVVSSTDPAVDYLKPDPRGLRLVAERLGVDVTECLFIGDRQELDGACAERAGMPYLILGKGPEAYAFYPSLLKQMNISVNA</sequence>
<dbReference type="PANTHER" id="PTHR43434:SF1">
    <property type="entry name" value="PHOSPHOGLYCOLATE PHOSPHATASE"/>
    <property type="match status" value="1"/>
</dbReference>
<dbReference type="STRING" id="388950.GCA_001611675_00124"/>
<dbReference type="NCBIfam" id="TIGR01549">
    <property type="entry name" value="HAD-SF-IA-v1"/>
    <property type="match status" value="1"/>
</dbReference>
<dbReference type="Proteomes" id="UP000182491">
    <property type="component" value="Unassembled WGS sequence"/>
</dbReference>
<dbReference type="AlphaFoldDB" id="A0A1I7GHX5"/>
<accession>A0A1I7GHX5</accession>
<comment type="catalytic activity">
    <reaction evidence="1">
        <text>2-phosphoglycolate + H2O = glycolate + phosphate</text>
        <dbReference type="Rhea" id="RHEA:14369"/>
        <dbReference type="ChEBI" id="CHEBI:15377"/>
        <dbReference type="ChEBI" id="CHEBI:29805"/>
        <dbReference type="ChEBI" id="CHEBI:43474"/>
        <dbReference type="ChEBI" id="CHEBI:58033"/>
        <dbReference type="EC" id="3.1.3.18"/>
    </reaction>
</comment>
<evidence type="ECO:0000256" key="3">
    <source>
        <dbReference type="ARBA" id="ARBA00006171"/>
    </source>
</evidence>
<name>A0A1I7GHX5_9BACT</name>
<dbReference type="OrthoDB" id="9807630at2"/>
<dbReference type="GO" id="GO:0008967">
    <property type="term" value="F:phosphoglycolate phosphatase activity"/>
    <property type="evidence" value="ECO:0007669"/>
    <property type="project" value="UniProtKB-EC"/>
</dbReference>